<gene>
    <name evidence="1" type="ORF">V6N12_012178</name>
</gene>
<proteinExistence type="predicted"/>
<accession>A0ABR2CHC4</accession>
<evidence type="ECO:0000313" key="1">
    <source>
        <dbReference type="EMBL" id="KAK8518943.1"/>
    </source>
</evidence>
<evidence type="ECO:0000313" key="2">
    <source>
        <dbReference type="Proteomes" id="UP001472677"/>
    </source>
</evidence>
<protein>
    <submittedName>
        <fullName evidence="1">Uncharacterized protein</fullName>
    </submittedName>
</protein>
<name>A0ABR2CHC4_9ROSI</name>
<dbReference type="Proteomes" id="UP001472677">
    <property type="component" value="Unassembled WGS sequence"/>
</dbReference>
<dbReference type="EMBL" id="JBBPBM010000052">
    <property type="protein sequence ID" value="KAK8518943.1"/>
    <property type="molecule type" value="Genomic_DNA"/>
</dbReference>
<comment type="caution">
    <text evidence="1">The sequence shown here is derived from an EMBL/GenBank/DDBJ whole genome shotgun (WGS) entry which is preliminary data.</text>
</comment>
<keyword evidence="2" id="KW-1185">Reference proteome</keyword>
<sequence length="156" mass="16685">MTINQMTSLVKALNADANGSVLVTIEAVRPMKAHAPTGKGLKTKPAIVDKKMARSCHACGVTSMGLGTRKRTMRPIETERNKGKSLAPCGGGGEVVLDGGSLPFREAAARIVERRGLDRLDGAANERGLIGDRRVGVKDEGKMNGWDDFVMGLERR</sequence>
<organism evidence="1 2">
    <name type="scientific">Hibiscus sabdariffa</name>
    <name type="common">roselle</name>
    <dbReference type="NCBI Taxonomy" id="183260"/>
    <lineage>
        <taxon>Eukaryota</taxon>
        <taxon>Viridiplantae</taxon>
        <taxon>Streptophyta</taxon>
        <taxon>Embryophyta</taxon>
        <taxon>Tracheophyta</taxon>
        <taxon>Spermatophyta</taxon>
        <taxon>Magnoliopsida</taxon>
        <taxon>eudicotyledons</taxon>
        <taxon>Gunneridae</taxon>
        <taxon>Pentapetalae</taxon>
        <taxon>rosids</taxon>
        <taxon>malvids</taxon>
        <taxon>Malvales</taxon>
        <taxon>Malvaceae</taxon>
        <taxon>Malvoideae</taxon>
        <taxon>Hibiscus</taxon>
    </lineage>
</organism>
<reference evidence="1 2" key="1">
    <citation type="journal article" date="2024" name="G3 (Bethesda)">
        <title>Genome assembly of Hibiscus sabdariffa L. provides insights into metabolisms of medicinal natural products.</title>
        <authorList>
            <person name="Kim T."/>
        </authorList>
    </citation>
    <scope>NUCLEOTIDE SEQUENCE [LARGE SCALE GENOMIC DNA]</scope>
    <source>
        <strain evidence="1">TK-2024</strain>
        <tissue evidence="1">Old leaves</tissue>
    </source>
</reference>